<sequence length="130" mass="15043">MEFGNLLHTIRKTAMFRMIILFMSLLVPVTTMSVRCVRSVEQSFTAVYNKGDKFATSHFMALKEIESASKNSNSANMESFDLTSKHDDYTLTLKKYYIKYPYQIHNVFKELTITHKGKKIRQCSAGTKRL</sequence>
<gene>
    <name evidence="1" type="ORF">CYNAS_LOCUS9043</name>
</gene>
<accession>A0AA36GRX5</accession>
<dbReference type="AlphaFoldDB" id="A0AA36GRX5"/>
<reference evidence="1" key="1">
    <citation type="submission" date="2023-07" db="EMBL/GenBank/DDBJ databases">
        <authorList>
            <consortium name="CYATHOMIX"/>
        </authorList>
    </citation>
    <scope>NUCLEOTIDE SEQUENCE</scope>
    <source>
        <strain evidence="1">N/A</strain>
    </source>
</reference>
<protein>
    <submittedName>
        <fullName evidence="1">Uncharacterized protein</fullName>
    </submittedName>
</protein>
<evidence type="ECO:0000313" key="2">
    <source>
        <dbReference type="Proteomes" id="UP001176961"/>
    </source>
</evidence>
<dbReference type="Proteomes" id="UP001176961">
    <property type="component" value="Unassembled WGS sequence"/>
</dbReference>
<keyword evidence="2" id="KW-1185">Reference proteome</keyword>
<name>A0AA36GRX5_CYLNA</name>
<dbReference type="EMBL" id="CATQJL010000223">
    <property type="protein sequence ID" value="CAJ0597060.1"/>
    <property type="molecule type" value="Genomic_DNA"/>
</dbReference>
<comment type="caution">
    <text evidence="1">The sequence shown here is derived from an EMBL/GenBank/DDBJ whole genome shotgun (WGS) entry which is preliminary data.</text>
</comment>
<evidence type="ECO:0000313" key="1">
    <source>
        <dbReference type="EMBL" id="CAJ0597060.1"/>
    </source>
</evidence>
<proteinExistence type="predicted"/>
<organism evidence="1 2">
    <name type="scientific">Cylicocyclus nassatus</name>
    <name type="common">Nematode worm</name>
    <dbReference type="NCBI Taxonomy" id="53992"/>
    <lineage>
        <taxon>Eukaryota</taxon>
        <taxon>Metazoa</taxon>
        <taxon>Ecdysozoa</taxon>
        <taxon>Nematoda</taxon>
        <taxon>Chromadorea</taxon>
        <taxon>Rhabditida</taxon>
        <taxon>Rhabditina</taxon>
        <taxon>Rhabditomorpha</taxon>
        <taxon>Strongyloidea</taxon>
        <taxon>Strongylidae</taxon>
        <taxon>Cylicocyclus</taxon>
    </lineage>
</organism>